<sequence>MSDGGVHRGIVHPSHYQYWLGDGTEPDVDTLYESRRDHDLVALDRSGHMACVFTGMYGFDLPVTVAVCPARPEPELDGWDEAIEFSLTLSGGRAGVESILSSDGTIDFDLPPSPDGAYRLRLHARGRREAAELQHISKDDGDELVEEHLIQLWAAPPEPVRWLKEDDQEARDADESVPRTDFLVETGKHDRYWLTDFSTGRHAADVEGRGDGVVQPEPGGHMAAIYTARPDTVVEVVIDILDAAPAPDTAEWDVSAEVGMVFTDTLVGCNFGEDDTSPTLYQELPAEGGETRAYRVRVSMKGRTAPFESAEREAGDDRPRERHLIEIWPDE</sequence>
<evidence type="ECO:0000256" key="1">
    <source>
        <dbReference type="SAM" id="MobiDB-lite"/>
    </source>
</evidence>
<name>A0ABV9TZF7_9ACTN</name>
<feature type="region of interest" description="Disordered" evidence="1">
    <location>
        <begin position="304"/>
        <end position="331"/>
    </location>
</feature>
<keyword evidence="3" id="KW-1185">Reference proteome</keyword>
<gene>
    <name evidence="2" type="ORF">ACFPCY_16340</name>
</gene>
<feature type="compositionally biased region" description="Basic and acidic residues" evidence="1">
    <location>
        <begin position="309"/>
        <end position="325"/>
    </location>
</feature>
<dbReference type="EMBL" id="JBHSIT010000004">
    <property type="protein sequence ID" value="MFC4908894.1"/>
    <property type="molecule type" value="Genomic_DNA"/>
</dbReference>
<organism evidence="2 3">
    <name type="scientific">Actinomadura gamaensis</name>
    <dbReference type="NCBI Taxonomy" id="1763541"/>
    <lineage>
        <taxon>Bacteria</taxon>
        <taxon>Bacillati</taxon>
        <taxon>Actinomycetota</taxon>
        <taxon>Actinomycetes</taxon>
        <taxon>Streptosporangiales</taxon>
        <taxon>Thermomonosporaceae</taxon>
        <taxon>Actinomadura</taxon>
    </lineage>
</organism>
<comment type="caution">
    <text evidence="2">The sequence shown here is derived from an EMBL/GenBank/DDBJ whole genome shotgun (WGS) entry which is preliminary data.</text>
</comment>
<dbReference type="Proteomes" id="UP001595872">
    <property type="component" value="Unassembled WGS sequence"/>
</dbReference>
<protein>
    <submittedName>
        <fullName evidence="2">Uncharacterized protein</fullName>
    </submittedName>
</protein>
<evidence type="ECO:0000313" key="3">
    <source>
        <dbReference type="Proteomes" id="UP001595872"/>
    </source>
</evidence>
<evidence type="ECO:0000313" key="2">
    <source>
        <dbReference type="EMBL" id="MFC4908894.1"/>
    </source>
</evidence>
<proteinExistence type="predicted"/>
<dbReference type="RefSeq" id="WP_378255942.1">
    <property type="nucleotide sequence ID" value="NZ_JBHSIT010000004.1"/>
</dbReference>
<accession>A0ABV9TZF7</accession>
<reference evidence="3" key="1">
    <citation type="journal article" date="2019" name="Int. J. Syst. Evol. Microbiol.">
        <title>The Global Catalogue of Microorganisms (GCM) 10K type strain sequencing project: providing services to taxonomists for standard genome sequencing and annotation.</title>
        <authorList>
            <consortium name="The Broad Institute Genomics Platform"/>
            <consortium name="The Broad Institute Genome Sequencing Center for Infectious Disease"/>
            <person name="Wu L."/>
            <person name="Ma J."/>
        </authorList>
    </citation>
    <scope>NUCLEOTIDE SEQUENCE [LARGE SCALE GENOMIC DNA]</scope>
    <source>
        <strain evidence="3">KLKA75</strain>
    </source>
</reference>